<evidence type="ECO:0000313" key="2">
    <source>
        <dbReference type="WBParaSite" id="nRc.2.0.1.t31631-RA"/>
    </source>
</evidence>
<sequence>MNLELPETSPINV</sequence>
<dbReference type="Proteomes" id="UP000887565">
    <property type="component" value="Unplaced"/>
</dbReference>
<evidence type="ECO:0000313" key="1">
    <source>
        <dbReference type="Proteomes" id="UP000887565"/>
    </source>
</evidence>
<protein>
    <submittedName>
        <fullName evidence="2">Uncharacterized protein</fullName>
    </submittedName>
</protein>
<keyword evidence="1" id="KW-1185">Reference proteome</keyword>
<reference evidence="2" key="1">
    <citation type="submission" date="2022-11" db="UniProtKB">
        <authorList>
            <consortium name="WormBaseParasite"/>
        </authorList>
    </citation>
    <scope>IDENTIFICATION</scope>
</reference>
<organism evidence="1 2">
    <name type="scientific">Romanomermis culicivorax</name>
    <name type="common">Nematode worm</name>
    <dbReference type="NCBI Taxonomy" id="13658"/>
    <lineage>
        <taxon>Eukaryota</taxon>
        <taxon>Metazoa</taxon>
        <taxon>Ecdysozoa</taxon>
        <taxon>Nematoda</taxon>
        <taxon>Enoplea</taxon>
        <taxon>Dorylaimia</taxon>
        <taxon>Mermithida</taxon>
        <taxon>Mermithoidea</taxon>
        <taxon>Mermithidae</taxon>
        <taxon>Romanomermis</taxon>
    </lineage>
</organism>
<accession>A0A915JYS8</accession>
<name>A0A915JYS8_ROMCU</name>
<proteinExistence type="predicted"/>
<dbReference type="WBParaSite" id="nRc.2.0.1.t31631-RA">
    <property type="protein sequence ID" value="nRc.2.0.1.t31631-RA"/>
    <property type="gene ID" value="nRc.2.0.1.g31631"/>
</dbReference>